<keyword evidence="2" id="KW-1185">Reference proteome</keyword>
<sequence>MDGRTEMIAEKKRGIDLEGGNIEIERITLAIEEDDTWDAADSLTHRQHPVDAWKSHRCTTSTIVCVHRRKSHLVFLAFIFLFSSYRRRTPPHLVVASVPPPPTSDPVGRIKLKHRRNPVYASVTQFSSPVPPVSLAHMRRSKASVTQFSSPVPPVCSSLTVT</sequence>
<name>A0A5N6MPM7_9ASTR</name>
<gene>
    <name evidence="1" type="ORF">E3N88_31454</name>
</gene>
<organism evidence="1 2">
    <name type="scientific">Mikania micrantha</name>
    <name type="common">bitter vine</name>
    <dbReference type="NCBI Taxonomy" id="192012"/>
    <lineage>
        <taxon>Eukaryota</taxon>
        <taxon>Viridiplantae</taxon>
        <taxon>Streptophyta</taxon>
        <taxon>Embryophyta</taxon>
        <taxon>Tracheophyta</taxon>
        <taxon>Spermatophyta</taxon>
        <taxon>Magnoliopsida</taxon>
        <taxon>eudicotyledons</taxon>
        <taxon>Gunneridae</taxon>
        <taxon>Pentapetalae</taxon>
        <taxon>asterids</taxon>
        <taxon>campanulids</taxon>
        <taxon>Asterales</taxon>
        <taxon>Asteraceae</taxon>
        <taxon>Asteroideae</taxon>
        <taxon>Heliantheae alliance</taxon>
        <taxon>Eupatorieae</taxon>
        <taxon>Mikania</taxon>
    </lineage>
</organism>
<protein>
    <submittedName>
        <fullName evidence="1">Uncharacterized protein</fullName>
    </submittedName>
</protein>
<accession>A0A5N6MPM7</accession>
<proteinExistence type="predicted"/>
<dbReference type="Proteomes" id="UP000326396">
    <property type="component" value="Linkage Group LG5"/>
</dbReference>
<reference evidence="1 2" key="1">
    <citation type="submission" date="2019-05" db="EMBL/GenBank/DDBJ databases">
        <title>Mikania micrantha, genome provides insights into the molecular mechanism of rapid growth.</title>
        <authorList>
            <person name="Liu B."/>
        </authorList>
    </citation>
    <scope>NUCLEOTIDE SEQUENCE [LARGE SCALE GENOMIC DNA]</scope>
    <source>
        <strain evidence="1">NLD-2019</strain>
        <tissue evidence="1">Leaf</tissue>
    </source>
</reference>
<evidence type="ECO:0000313" key="2">
    <source>
        <dbReference type="Proteomes" id="UP000326396"/>
    </source>
</evidence>
<evidence type="ECO:0000313" key="1">
    <source>
        <dbReference type="EMBL" id="KAD3642230.1"/>
    </source>
</evidence>
<dbReference type="AlphaFoldDB" id="A0A5N6MPM7"/>
<dbReference type="EMBL" id="SZYD01000015">
    <property type="protein sequence ID" value="KAD3642230.1"/>
    <property type="molecule type" value="Genomic_DNA"/>
</dbReference>
<comment type="caution">
    <text evidence="1">The sequence shown here is derived from an EMBL/GenBank/DDBJ whole genome shotgun (WGS) entry which is preliminary data.</text>
</comment>